<dbReference type="CDD" id="cd19818">
    <property type="entry name" value="Bbox1_ZBBX"/>
    <property type="match status" value="1"/>
</dbReference>
<reference evidence="2" key="2">
    <citation type="submission" date="2020-02" db="EMBL/GenBank/DDBJ databases">
        <title>Esox lucius (northern pike) genome, fEsoLuc1, primary haplotype.</title>
        <authorList>
            <person name="Myers G."/>
            <person name="Karagic N."/>
            <person name="Meyer A."/>
            <person name="Pippel M."/>
            <person name="Reichard M."/>
            <person name="Winkler S."/>
            <person name="Tracey A."/>
            <person name="Sims Y."/>
            <person name="Howe K."/>
            <person name="Rhie A."/>
            <person name="Formenti G."/>
            <person name="Durbin R."/>
            <person name="Fedrigo O."/>
            <person name="Jarvis E.D."/>
        </authorList>
    </citation>
    <scope>NUCLEOTIDE SEQUENCE [LARGE SCALE GENOMIC DNA]</scope>
</reference>
<feature type="compositionally biased region" description="Low complexity" evidence="1">
    <location>
        <begin position="630"/>
        <end position="642"/>
    </location>
</feature>
<feature type="compositionally biased region" description="Basic and acidic residues" evidence="1">
    <location>
        <begin position="47"/>
        <end position="60"/>
    </location>
</feature>
<feature type="region of interest" description="Disordered" evidence="1">
    <location>
        <begin position="47"/>
        <end position="87"/>
    </location>
</feature>
<feature type="compositionally biased region" description="Low complexity" evidence="1">
    <location>
        <begin position="569"/>
        <end position="583"/>
    </location>
</feature>
<dbReference type="Proteomes" id="UP000265140">
    <property type="component" value="Chromosome 1"/>
</dbReference>
<feature type="compositionally biased region" description="Polar residues" evidence="1">
    <location>
        <begin position="775"/>
        <end position="785"/>
    </location>
</feature>
<dbReference type="PANTHER" id="PTHR28634">
    <property type="entry name" value="ZINC FINGER B-BOX DOMAIN-CONTAINING PROTEIN 1"/>
    <property type="match status" value="1"/>
</dbReference>
<feature type="compositionally biased region" description="Low complexity" evidence="1">
    <location>
        <begin position="695"/>
        <end position="716"/>
    </location>
</feature>
<gene>
    <name evidence="2" type="primary">CRAMP1</name>
</gene>
<feature type="compositionally biased region" description="Polar residues" evidence="1">
    <location>
        <begin position="498"/>
        <end position="521"/>
    </location>
</feature>
<evidence type="ECO:0000313" key="2">
    <source>
        <dbReference type="Ensembl" id="ENSELUP00000007290.2"/>
    </source>
</evidence>
<feature type="compositionally biased region" description="Polar residues" evidence="1">
    <location>
        <begin position="733"/>
        <end position="743"/>
    </location>
</feature>
<dbReference type="GeneTree" id="ENSGT00940000167407"/>
<protein>
    <recommendedName>
        <fullName evidence="4">B box-type domain-containing protein</fullName>
    </recommendedName>
</protein>
<dbReference type="AlphaFoldDB" id="A0A3P8XS46"/>
<feature type="compositionally biased region" description="Basic and acidic residues" evidence="1">
    <location>
        <begin position="296"/>
        <end position="327"/>
    </location>
</feature>
<dbReference type="InterPro" id="IPR037688">
    <property type="entry name" value="ZBBX"/>
</dbReference>
<dbReference type="PANTHER" id="PTHR28634:SF1">
    <property type="entry name" value="ZINC FINGER B-BOX DOMAIN-CONTAINING PROTEIN 1"/>
    <property type="match status" value="1"/>
</dbReference>
<evidence type="ECO:0000256" key="1">
    <source>
        <dbReference type="SAM" id="MobiDB-lite"/>
    </source>
</evidence>
<reference evidence="2" key="3">
    <citation type="submission" date="2025-08" db="UniProtKB">
        <authorList>
            <consortium name="Ensembl"/>
        </authorList>
    </citation>
    <scope>IDENTIFICATION</scope>
</reference>
<reference evidence="2" key="4">
    <citation type="submission" date="2025-09" db="UniProtKB">
        <authorList>
            <consortium name="Ensembl"/>
        </authorList>
    </citation>
    <scope>IDENTIFICATION</scope>
</reference>
<feature type="region of interest" description="Disordered" evidence="1">
    <location>
        <begin position="296"/>
        <end position="351"/>
    </location>
</feature>
<name>A0A3P8XS46_ESOLU</name>
<organism evidence="2 3">
    <name type="scientific">Esox lucius</name>
    <name type="common">Northern pike</name>
    <dbReference type="NCBI Taxonomy" id="8010"/>
    <lineage>
        <taxon>Eukaryota</taxon>
        <taxon>Metazoa</taxon>
        <taxon>Chordata</taxon>
        <taxon>Craniata</taxon>
        <taxon>Vertebrata</taxon>
        <taxon>Euteleostomi</taxon>
        <taxon>Actinopterygii</taxon>
        <taxon>Neopterygii</taxon>
        <taxon>Teleostei</taxon>
        <taxon>Protacanthopterygii</taxon>
        <taxon>Esociformes</taxon>
        <taxon>Esocidae</taxon>
        <taxon>Esox</taxon>
    </lineage>
</organism>
<feature type="region of interest" description="Disordered" evidence="1">
    <location>
        <begin position="497"/>
        <end position="834"/>
    </location>
</feature>
<sequence length="987" mass="107397">MNLNDFVVIPKNPKSVKLNARNLRELRLETVTLVEESKDMEDRLRQLRESMGREKEERGRSGRFRWKSGQPGALTNHGAKRNKENGLGKSAGKLKIRILQDGPGPELRGALEKDKAPAPLPGGEVSCRKSRLRGKVCGQCEARNAGLMCAECGEDYCVGSFAKFHQKGALKLHRMIPIQTEIQTSVSTLDVVSHFQRQVHRSPNPDSHATGKGVLRGLEGGTQAIPAVVKFHNAHGSQVLFVNHSGAQDELDEQDYDDDLENEEVVEMLTPSLLVGEYDEEASTWSFQEALRQWRGDRKDGGKQREEGVSREGGSREPILERGDTIWRPHQARPVETMGTQADLSDAGDERGPVKVEFTQFSVSYLERLLLKRHRRTPIEAYQPLASLASPQTSPTPWPPPEETTNTLTAEDEEFRRYCASLFAVSSCGCSAEPKPSSGSCLSIKELDKTVRESGFVAEPKAEDNTKHVRVHVSGGPKLSHNALDQEAMLPRPPLLSKTETTQLPQPDCSTVRSPRFTNRSRQLKASKAQRTPRMWAETLDASPQSDRSFGVCPSTPDSSSPRPPPSTSDPDLLLGGPSSSISPHPPSPHSLRSTFTLSPRSATETESPMLPKCLGASGYFNPPSPAKGLPDSLSPLSPRSLCAQSLPSPLRSTGFQSPGKQLLSWSDRTPSPPEPLSAASQETHSSSRSRQELCSTSCPSPSPDASSSGSMCSPSQEHARPQNIPLPGYQSPPLSQDAASPRSSLHPLTPCPSPPDPLSSVRVSSQLHKKPISTEPNITHSLTGARSLASSLSPNSPSPISQFPKGDPPLLTESLSHSSGSLRNYSSQESPRLLSGSVVRQSCSPAFSPRISETDFDIESSIDSLGLTPRGEDSSGEKMKIEGCLLEWRSNVEETQVQHLHLDRPPVFLIGCGLEPEAGELVPEPSAVSLASRFDQLRSSPPALPVWSPSPRPVPSPDCCLGQPGRSWTSVQWTRRAAKTLTWSRT</sequence>
<evidence type="ECO:0008006" key="4">
    <source>
        <dbReference type="Google" id="ProtNLM"/>
    </source>
</evidence>
<feature type="compositionally biased region" description="Low complexity" evidence="1">
    <location>
        <begin position="788"/>
        <end position="802"/>
    </location>
</feature>
<feature type="compositionally biased region" description="Polar residues" evidence="1">
    <location>
        <begin position="814"/>
        <end position="831"/>
    </location>
</feature>
<proteinExistence type="predicted"/>
<dbReference type="Bgee" id="ENSELUG00000008097">
    <property type="expression patterns" value="Expressed in testis and 7 other cell types or tissues"/>
</dbReference>
<feature type="compositionally biased region" description="Polar residues" evidence="1">
    <location>
        <begin position="593"/>
        <end position="607"/>
    </location>
</feature>
<dbReference type="Ensembl" id="ENSELUT00000007506.3">
    <property type="protein sequence ID" value="ENSELUP00000007290.2"/>
    <property type="gene ID" value="ENSELUG00000008097.3"/>
</dbReference>
<accession>A0A3P8XS46</accession>
<reference evidence="3" key="1">
    <citation type="journal article" date="2014" name="PLoS ONE">
        <title>The genome and linkage map of the northern pike (Esox lucius): conserved synteny revealed between the salmonid sister group and the Neoteleostei.</title>
        <authorList>
            <person name="Rondeau E.B."/>
            <person name="Minkley D.R."/>
            <person name="Leong J.S."/>
            <person name="Messmer A.M."/>
            <person name="Jantzen J.R."/>
            <person name="von Schalburg K.R."/>
            <person name="Lemon C."/>
            <person name="Bird N.H."/>
            <person name="Koop B.F."/>
        </authorList>
    </citation>
    <scope>NUCLEOTIDE SEQUENCE</scope>
</reference>
<feature type="compositionally biased region" description="Polar residues" evidence="1">
    <location>
        <begin position="679"/>
        <end position="689"/>
    </location>
</feature>
<evidence type="ECO:0000313" key="3">
    <source>
        <dbReference type="Proteomes" id="UP000265140"/>
    </source>
</evidence>
<keyword evidence="3" id="KW-1185">Reference proteome</keyword>
<feature type="compositionally biased region" description="Polar residues" evidence="1">
    <location>
        <begin position="643"/>
        <end position="670"/>
    </location>
</feature>